<gene>
    <name evidence="1" type="ORF">WKI47_06785</name>
</gene>
<accession>A0ACC6P9Y8</accession>
<reference evidence="1" key="1">
    <citation type="submission" date="2024-03" db="EMBL/GenBank/DDBJ databases">
        <title>Whole genome sequecning of epiphytes from Marcgravia umbellata leaves.</title>
        <authorList>
            <person name="Kumar G."/>
            <person name="Savka M.A."/>
        </authorList>
    </citation>
    <scope>NUCLEOTIDE SEQUENCE</scope>
    <source>
        <strain evidence="1">RIT_BL5</strain>
    </source>
</reference>
<keyword evidence="2" id="KW-1185">Reference proteome</keyword>
<proteinExistence type="predicted"/>
<protein>
    <submittedName>
        <fullName evidence="1">Prepilin-type N-terminal cleavage/methylation domain-containing protein</fullName>
    </submittedName>
</protein>
<name>A0ACC6P9Y8_9BACL</name>
<evidence type="ECO:0000313" key="2">
    <source>
        <dbReference type="Proteomes" id="UP001380953"/>
    </source>
</evidence>
<sequence>MNQAAEVINEVEVKESRKSTFMQRVWSKMGKDEKGFTLIELLAVLVIIAIIAVIAIPLIGNIISNSRTNADLATARQVYDASRLYITGEQNGQFTTGSGTSAVGASVSISDMQNKGYLDSPLVLPSTKATITSGTVTYTNTGSLSQVVLNTGGTAASGSTPATTGTANTFTAEKVLSQK</sequence>
<comment type="caution">
    <text evidence="1">The sequence shown here is derived from an EMBL/GenBank/DDBJ whole genome shotgun (WGS) entry which is preliminary data.</text>
</comment>
<evidence type="ECO:0000313" key="1">
    <source>
        <dbReference type="EMBL" id="MEJ8303622.1"/>
    </source>
</evidence>
<dbReference type="EMBL" id="JBBKAR010000022">
    <property type="protein sequence ID" value="MEJ8303622.1"/>
    <property type="molecule type" value="Genomic_DNA"/>
</dbReference>
<organism evidence="1 2">
    <name type="scientific">Saccharibacillus sacchari</name>
    <dbReference type="NCBI Taxonomy" id="456493"/>
    <lineage>
        <taxon>Bacteria</taxon>
        <taxon>Bacillati</taxon>
        <taxon>Bacillota</taxon>
        <taxon>Bacilli</taxon>
        <taxon>Bacillales</taxon>
        <taxon>Paenibacillaceae</taxon>
        <taxon>Saccharibacillus</taxon>
    </lineage>
</organism>
<dbReference type="Proteomes" id="UP001380953">
    <property type="component" value="Unassembled WGS sequence"/>
</dbReference>